<gene>
    <name evidence="1" type="ORF">LMG3431_02208</name>
</gene>
<dbReference type="CDD" id="cd00586">
    <property type="entry name" value="4HBT"/>
    <property type="match status" value="1"/>
</dbReference>
<dbReference type="SUPFAM" id="SSF54637">
    <property type="entry name" value="Thioesterase/thiol ester dehydrase-isomerase"/>
    <property type="match status" value="1"/>
</dbReference>
<dbReference type="EMBL" id="CADIJX010000002">
    <property type="protein sequence ID" value="CAB3642263.1"/>
    <property type="molecule type" value="Genomic_DNA"/>
</dbReference>
<dbReference type="RefSeq" id="WP_175174487.1">
    <property type="nucleotide sequence ID" value="NZ_CADIJX010000002.1"/>
</dbReference>
<protein>
    <recommendedName>
        <fullName evidence="3">Acyl-CoA thioesterase</fullName>
    </recommendedName>
</protein>
<dbReference type="InterPro" id="IPR029069">
    <property type="entry name" value="HotDog_dom_sf"/>
</dbReference>
<sequence length="154" mass="16835">MKATEMVLTTTPFVVRREVRWGDCDPAGVVYTGRFPEYVLGAVALYTEHLGEGRRLGDAHGVGTPCRGMSFDFVGTLWPGDVILIECKMGAMRTRSFDIQVNACRPDGSAVFSAVFSPICVRQDERIGTPIPAALRTVLLRHGAYETHMNEGSA</sequence>
<dbReference type="Proteomes" id="UP000494108">
    <property type="component" value="Unassembled WGS sequence"/>
</dbReference>
<name>A0A6S6YVV7_9BURK</name>
<evidence type="ECO:0000313" key="1">
    <source>
        <dbReference type="EMBL" id="CAB3642263.1"/>
    </source>
</evidence>
<dbReference type="AlphaFoldDB" id="A0A6S6YVV7"/>
<reference evidence="1 2" key="1">
    <citation type="submission" date="2020-04" db="EMBL/GenBank/DDBJ databases">
        <authorList>
            <person name="De Canck E."/>
        </authorList>
    </citation>
    <scope>NUCLEOTIDE SEQUENCE [LARGE SCALE GENOMIC DNA]</scope>
    <source>
        <strain evidence="1 2">LMG 3431</strain>
    </source>
</reference>
<organism evidence="1 2">
    <name type="scientific">Achromobacter pestifer</name>
    <dbReference type="NCBI Taxonomy" id="1353889"/>
    <lineage>
        <taxon>Bacteria</taxon>
        <taxon>Pseudomonadati</taxon>
        <taxon>Pseudomonadota</taxon>
        <taxon>Betaproteobacteria</taxon>
        <taxon>Burkholderiales</taxon>
        <taxon>Alcaligenaceae</taxon>
        <taxon>Achromobacter</taxon>
    </lineage>
</organism>
<dbReference type="Pfam" id="PF13279">
    <property type="entry name" value="4HBT_2"/>
    <property type="match status" value="1"/>
</dbReference>
<proteinExistence type="predicted"/>
<accession>A0A6S6YVV7</accession>
<evidence type="ECO:0008006" key="3">
    <source>
        <dbReference type="Google" id="ProtNLM"/>
    </source>
</evidence>
<keyword evidence="2" id="KW-1185">Reference proteome</keyword>
<dbReference type="Gene3D" id="3.10.129.10">
    <property type="entry name" value="Hotdog Thioesterase"/>
    <property type="match status" value="1"/>
</dbReference>
<evidence type="ECO:0000313" key="2">
    <source>
        <dbReference type="Proteomes" id="UP000494108"/>
    </source>
</evidence>